<keyword evidence="2" id="KW-1185">Reference proteome</keyword>
<dbReference type="Proteomes" id="UP000027195">
    <property type="component" value="Unassembled WGS sequence"/>
</dbReference>
<dbReference type="OrthoDB" id="3160134at2759"/>
<accession>A0A067LS40</accession>
<name>A0A067LS40_BOTB1</name>
<dbReference type="HOGENOM" id="CLU_1454156_0_0_1"/>
<dbReference type="AlphaFoldDB" id="A0A067LS40"/>
<dbReference type="InParanoid" id="A0A067LS40"/>
<evidence type="ECO:0000313" key="2">
    <source>
        <dbReference type="Proteomes" id="UP000027195"/>
    </source>
</evidence>
<organism evidence="1 2">
    <name type="scientific">Botryobasidium botryosum (strain FD-172 SS1)</name>
    <dbReference type="NCBI Taxonomy" id="930990"/>
    <lineage>
        <taxon>Eukaryota</taxon>
        <taxon>Fungi</taxon>
        <taxon>Dikarya</taxon>
        <taxon>Basidiomycota</taxon>
        <taxon>Agaricomycotina</taxon>
        <taxon>Agaricomycetes</taxon>
        <taxon>Cantharellales</taxon>
        <taxon>Botryobasidiaceae</taxon>
        <taxon>Botryobasidium</taxon>
    </lineage>
</organism>
<dbReference type="InterPro" id="IPR046521">
    <property type="entry name" value="DUF6698"/>
</dbReference>
<dbReference type="EMBL" id="KL198158">
    <property type="protein sequence ID" value="KDQ06063.1"/>
    <property type="molecule type" value="Genomic_DNA"/>
</dbReference>
<sequence>MDFKDKPVNIGKAYNRNGNMRVTPEQAIEAELLFLEQEDLEDPSAPSLPALDKDSKAAQDYLRSAYSQLKSIYPSLVEDMTWNEGAERDFMETKLEEGANRARMADTHAIRSAVLHNEIYSFEPLLCQIDKTQWGYHHVGTAHLLFSVIKGLSEANEGYTITPLSPFTPCQDSAVSGLHPEHLRIP</sequence>
<reference evidence="2" key="1">
    <citation type="journal article" date="2014" name="Proc. Natl. Acad. Sci. U.S.A.">
        <title>Extensive sampling of basidiomycete genomes demonstrates inadequacy of the white-rot/brown-rot paradigm for wood decay fungi.</title>
        <authorList>
            <person name="Riley R."/>
            <person name="Salamov A.A."/>
            <person name="Brown D.W."/>
            <person name="Nagy L.G."/>
            <person name="Floudas D."/>
            <person name="Held B.W."/>
            <person name="Levasseur A."/>
            <person name="Lombard V."/>
            <person name="Morin E."/>
            <person name="Otillar R."/>
            <person name="Lindquist E.A."/>
            <person name="Sun H."/>
            <person name="LaButti K.M."/>
            <person name="Schmutz J."/>
            <person name="Jabbour D."/>
            <person name="Luo H."/>
            <person name="Baker S.E."/>
            <person name="Pisabarro A.G."/>
            <person name="Walton J.D."/>
            <person name="Blanchette R.A."/>
            <person name="Henrissat B."/>
            <person name="Martin F."/>
            <person name="Cullen D."/>
            <person name="Hibbett D.S."/>
            <person name="Grigoriev I.V."/>
        </authorList>
    </citation>
    <scope>NUCLEOTIDE SEQUENCE [LARGE SCALE GENOMIC DNA]</scope>
    <source>
        <strain evidence="2">FD-172 SS1</strain>
    </source>
</reference>
<proteinExistence type="predicted"/>
<dbReference type="Pfam" id="PF20414">
    <property type="entry name" value="DUF6698"/>
    <property type="match status" value="1"/>
</dbReference>
<gene>
    <name evidence="1" type="ORF">BOTBODRAFT_181935</name>
</gene>
<protein>
    <submittedName>
        <fullName evidence="1">Uncharacterized protein</fullName>
    </submittedName>
</protein>
<evidence type="ECO:0000313" key="1">
    <source>
        <dbReference type="EMBL" id="KDQ06063.1"/>
    </source>
</evidence>